<dbReference type="EMBL" id="JAVCQK010000002">
    <property type="protein sequence ID" value="MFH7514683.1"/>
    <property type="molecule type" value="Genomic_DNA"/>
</dbReference>
<accession>A0ABW7NIM8</accession>
<evidence type="ECO:0000313" key="2">
    <source>
        <dbReference type="Proteomes" id="UP001610657"/>
    </source>
</evidence>
<dbReference type="GeneID" id="96218787"/>
<sequence>MYMHQSVSVAVSQRQLSVHRQGVEALLAGQQPLLDPLTRVSPYLGKDKPTEGILLRYSESLDQSKFWIQ</sequence>
<evidence type="ECO:0000313" key="1">
    <source>
        <dbReference type="EMBL" id="MFH7514683.1"/>
    </source>
</evidence>
<dbReference type="Proteomes" id="UP001610657">
    <property type="component" value="Unassembled WGS sequence"/>
</dbReference>
<proteinExistence type="predicted"/>
<dbReference type="RefSeq" id="WP_055006589.1">
    <property type="nucleotide sequence ID" value="NZ_CP092923.1"/>
</dbReference>
<comment type="caution">
    <text evidence="1">The sequence shown here is derived from an EMBL/GenBank/DDBJ whole genome shotgun (WGS) entry which is preliminary data.</text>
</comment>
<protein>
    <submittedName>
        <fullName evidence="1">Uncharacterized protein</fullName>
    </submittedName>
</protein>
<name>A0ABW7NIM8_9PSED</name>
<keyword evidence="2" id="KW-1185">Reference proteome</keyword>
<reference evidence="1 2" key="1">
    <citation type="submission" date="2023-08" db="EMBL/GenBank/DDBJ databases">
        <title>Genomic and mutational analysis of Pseudomonas syringae pv. tagetis EB037 pathogenicity on sunflower.</title>
        <authorList>
            <person name="Maul J.E."/>
        </authorList>
    </citation>
    <scope>NUCLEOTIDE SEQUENCE [LARGE SCALE GENOMIC DNA]</scope>
    <source>
        <strain evidence="1 2">EB037_T1</strain>
    </source>
</reference>
<organism evidence="1 2">
    <name type="scientific">Pseudomonas syringae pv. tagetis</name>
    <dbReference type="NCBI Taxonomy" id="129140"/>
    <lineage>
        <taxon>Bacteria</taxon>
        <taxon>Pseudomonadati</taxon>
        <taxon>Pseudomonadota</taxon>
        <taxon>Gammaproteobacteria</taxon>
        <taxon>Pseudomonadales</taxon>
        <taxon>Pseudomonadaceae</taxon>
        <taxon>Pseudomonas</taxon>
    </lineage>
</organism>
<gene>
    <name evidence="1" type="ORF">RA271_05640</name>
</gene>